<evidence type="ECO:0000256" key="2">
    <source>
        <dbReference type="ARBA" id="ARBA00022801"/>
    </source>
</evidence>
<dbReference type="InterPro" id="IPR027461">
    <property type="entry name" value="Carboxypeptidase_A_C_sf"/>
</dbReference>
<dbReference type="InterPro" id="IPR029062">
    <property type="entry name" value="Class_I_gatase-like"/>
</dbReference>
<dbReference type="Pfam" id="PF02016">
    <property type="entry name" value="Peptidase_S66"/>
    <property type="match status" value="1"/>
</dbReference>
<keyword evidence="2" id="KW-0378">Hydrolase</keyword>
<comment type="similarity">
    <text evidence="1">Belongs to the peptidase S66 family.</text>
</comment>
<evidence type="ECO:0000313" key="5">
    <source>
        <dbReference type="Proteomes" id="UP000316851"/>
    </source>
</evidence>
<reference evidence="4" key="1">
    <citation type="submission" date="2019-06" db="EMBL/GenBank/DDBJ databases">
        <title>Mycoplasma neophronis type strain whole genome sequence.</title>
        <authorList>
            <person name="Spergser J."/>
        </authorList>
    </citation>
    <scope>NUCLEOTIDE SEQUENCE [LARGE SCALE GENOMIC DNA]</scope>
    <source>
        <strain evidence="4">DSM 24097</strain>
    </source>
</reference>
<dbReference type="Gene3D" id="3.40.50.10740">
    <property type="entry name" value="Class I glutamine amidotransferase-like"/>
    <property type="match status" value="1"/>
</dbReference>
<dbReference type="Proteomes" id="UP000316851">
    <property type="component" value="Unassembled WGS sequence"/>
</dbReference>
<dbReference type="InterPro" id="IPR040449">
    <property type="entry name" value="Peptidase_S66_N"/>
</dbReference>
<evidence type="ECO:0000259" key="3">
    <source>
        <dbReference type="Pfam" id="PF02016"/>
    </source>
</evidence>
<keyword evidence="5" id="KW-1185">Reference proteome</keyword>
<accession>A0ABY2YZQ3</accession>
<feature type="domain" description="LD-carboxypeptidase N-terminal" evidence="3">
    <location>
        <begin position="13"/>
        <end position="138"/>
    </location>
</feature>
<evidence type="ECO:0000256" key="1">
    <source>
        <dbReference type="ARBA" id="ARBA00010233"/>
    </source>
</evidence>
<gene>
    <name evidence="4" type="ORF">FJR74_01630</name>
</gene>
<dbReference type="Gene3D" id="3.50.30.60">
    <property type="entry name" value="LD-carboxypeptidase A C-terminal domain-like"/>
    <property type="match status" value="1"/>
</dbReference>
<dbReference type="SUPFAM" id="SSF52317">
    <property type="entry name" value="Class I glutamine amidotransferase-like"/>
    <property type="match status" value="1"/>
</dbReference>
<dbReference type="InterPro" id="IPR003507">
    <property type="entry name" value="S66_fam"/>
</dbReference>
<dbReference type="PANTHER" id="PTHR30237:SF4">
    <property type="entry name" value="LD-CARBOXYPEPTIDASE C-TERMINAL DOMAIN-CONTAINING PROTEIN"/>
    <property type="match status" value="1"/>
</dbReference>
<comment type="caution">
    <text evidence="4">The sequence shown here is derived from an EMBL/GenBank/DDBJ whole genome shotgun (WGS) entry which is preliminary data.</text>
</comment>
<protein>
    <recommendedName>
        <fullName evidence="3">LD-carboxypeptidase N-terminal domain-containing protein</fullName>
    </recommendedName>
</protein>
<dbReference type="PANTHER" id="PTHR30237">
    <property type="entry name" value="MURAMOYLTETRAPEPTIDE CARBOXYPEPTIDASE"/>
    <property type="match status" value="1"/>
</dbReference>
<proteinExistence type="inferred from homology"/>
<dbReference type="EMBL" id="VHHP01000004">
    <property type="protein sequence ID" value="TPR53847.1"/>
    <property type="molecule type" value="Genomic_DNA"/>
</dbReference>
<sequence>MSKIKPLKDNNQVEIISLSSGLLGEKFCAHQVELGQKRLQEFNLLPRFSKHCLMGLDFIDKNPDKRAKDLINAFLDKNIKGIICAIGGFDTYRTIPYILDNPEYVAIIKANPKIFLGYSDTTINHLMLNKLNVPSFYGQAFITDLAELNTEMLPYNKDAFEWLFKGDKKEYKISDVWYEERKDFSSKSLNTSRNIHKEEYGFLLLQGKSKFSGILLGGCLESIAALLDKNNSAQYEINKNTIYLQIRLILIKKFYY</sequence>
<name>A0ABY2YZQ3_9BACT</name>
<evidence type="ECO:0000313" key="4">
    <source>
        <dbReference type="EMBL" id="TPR53847.1"/>
    </source>
</evidence>
<dbReference type="RefSeq" id="WP_140914812.1">
    <property type="nucleotide sequence ID" value="NZ_VHHP01000004.1"/>
</dbReference>
<dbReference type="InterPro" id="IPR027478">
    <property type="entry name" value="LdcA_N"/>
</dbReference>
<organism evidence="4 5">
    <name type="scientific">Metamycoplasma neophronis</name>
    <dbReference type="NCBI Taxonomy" id="872983"/>
    <lineage>
        <taxon>Bacteria</taxon>
        <taxon>Bacillati</taxon>
        <taxon>Mycoplasmatota</taxon>
        <taxon>Mycoplasmoidales</taxon>
        <taxon>Metamycoplasmataceae</taxon>
        <taxon>Metamycoplasma</taxon>
    </lineage>
</organism>